<comment type="caution">
    <text evidence="1">The sequence shown here is derived from an EMBL/GenBank/DDBJ whole genome shotgun (WGS) entry which is preliminary data.</text>
</comment>
<reference evidence="1 2" key="1">
    <citation type="submission" date="2024-08" db="EMBL/GenBank/DDBJ databases">
        <title>Whole-genome sequencing of halo(alkali)philic microorganisms from hypersaline lakes.</title>
        <authorList>
            <person name="Sorokin D.Y."/>
            <person name="Merkel A.Y."/>
            <person name="Messina E."/>
            <person name="Yakimov M."/>
        </authorList>
    </citation>
    <scope>NUCLEOTIDE SEQUENCE [LARGE SCALE GENOMIC DNA]</scope>
    <source>
        <strain evidence="1 2">AB-hyl4</strain>
    </source>
</reference>
<dbReference type="InterPro" id="IPR006175">
    <property type="entry name" value="YjgF/YER057c/UK114"/>
</dbReference>
<proteinExistence type="predicted"/>
<dbReference type="EMBL" id="JBGUBD010000012">
    <property type="protein sequence ID" value="MFA9479806.1"/>
    <property type="molecule type" value="Genomic_DNA"/>
</dbReference>
<evidence type="ECO:0000313" key="1">
    <source>
        <dbReference type="EMBL" id="MFA9479806.1"/>
    </source>
</evidence>
<gene>
    <name evidence="1" type="ORF">ACERK3_16090</name>
</gene>
<keyword evidence="2" id="KW-1185">Reference proteome</keyword>
<dbReference type="InterPro" id="IPR013813">
    <property type="entry name" value="Endoribo_LPSP/chorism_mut-like"/>
</dbReference>
<dbReference type="InterPro" id="IPR035959">
    <property type="entry name" value="RutC-like_sf"/>
</dbReference>
<dbReference type="PANTHER" id="PTHR43760">
    <property type="entry name" value="ENDORIBONUCLEASE-RELATED"/>
    <property type="match status" value="1"/>
</dbReference>
<dbReference type="RefSeq" id="WP_425346731.1">
    <property type="nucleotide sequence ID" value="NZ_JBGUBD010000012.1"/>
</dbReference>
<sequence length="155" mass="16399">MFDLESALKNLGWTRPAPPKPVASYLPCISTGDMLYISGQLPLRDGELIATGPVPSAVSLEDAQQAAGQCVVNGLALIDQAIASDWHRFVRIVRVGVFVQCDPGYADQPKVANGASDLLFKLLGEPGRHARAAVGVNALPLNAAVEVELIAQIRS</sequence>
<dbReference type="SUPFAM" id="SSF55298">
    <property type="entry name" value="YjgF-like"/>
    <property type="match status" value="1"/>
</dbReference>
<evidence type="ECO:0000313" key="2">
    <source>
        <dbReference type="Proteomes" id="UP001575105"/>
    </source>
</evidence>
<dbReference type="Gene3D" id="3.30.1330.40">
    <property type="entry name" value="RutC-like"/>
    <property type="match status" value="1"/>
</dbReference>
<accession>A0ABV4U864</accession>
<organism evidence="1 2">
    <name type="scientific">Natronomicrosphaera hydrolytica</name>
    <dbReference type="NCBI Taxonomy" id="3242702"/>
    <lineage>
        <taxon>Bacteria</taxon>
        <taxon>Pseudomonadati</taxon>
        <taxon>Planctomycetota</taxon>
        <taxon>Phycisphaerae</taxon>
        <taxon>Phycisphaerales</taxon>
        <taxon>Phycisphaeraceae</taxon>
        <taxon>Natronomicrosphaera</taxon>
    </lineage>
</organism>
<dbReference type="Proteomes" id="UP001575105">
    <property type="component" value="Unassembled WGS sequence"/>
</dbReference>
<dbReference type="Pfam" id="PF01042">
    <property type="entry name" value="Ribonuc_L-PSP"/>
    <property type="match status" value="1"/>
</dbReference>
<dbReference type="PANTHER" id="PTHR43760:SF1">
    <property type="entry name" value="ENDORIBONUCLEASE L-PSP_CHORISMATE MUTASE-LIKE DOMAIN-CONTAINING PROTEIN"/>
    <property type="match status" value="1"/>
</dbReference>
<name>A0ABV4U864_9BACT</name>
<dbReference type="CDD" id="cd02199">
    <property type="entry name" value="YjgF_YER057c_UK114_like_1"/>
    <property type="match status" value="1"/>
</dbReference>
<protein>
    <submittedName>
        <fullName evidence="1">RidA family protein</fullName>
    </submittedName>
</protein>